<dbReference type="Pfam" id="PF04239">
    <property type="entry name" value="DUF421"/>
    <property type="match status" value="1"/>
</dbReference>
<reference evidence="9" key="1">
    <citation type="submission" date="2016-07" db="EMBL/GenBank/DDBJ databases">
        <title>Draft genome Planococcus salivarum.</title>
        <authorList>
            <person name="See-Too W.S."/>
        </authorList>
    </citation>
    <scope>NUCLEOTIDE SEQUENCE [LARGE SCALE GENOMIC DNA]</scope>
    <source>
        <strain evidence="9">DSM 23820</strain>
    </source>
</reference>
<gene>
    <name evidence="9" type="ORF">BB776_00795</name>
</gene>
<keyword evidence="10" id="KW-1185">Reference proteome</keyword>
<comment type="subcellular location">
    <subcellularLocation>
        <location evidence="1">Cell membrane</location>
        <topology evidence="1">Multi-pass membrane protein</topology>
    </subcellularLocation>
</comment>
<evidence type="ECO:0000256" key="3">
    <source>
        <dbReference type="ARBA" id="ARBA00022475"/>
    </source>
</evidence>
<dbReference type="Proteomes" id="UP000242153">
    <property type="component" value="Unassembled WGS sequence"/>
</dbReference>
<feature type="transmembrane region" description="Helical" evidence="7">
    <location>
        <begin position="6"/>
        <end position="28"/>
    </location>
</feature>
<keyword evidence="5 7" id="KW-1133">Transmembrane helix</keyword>
<accession>A0ABX3D0Q7</accession>
<sequence>MILYDGWKSIFRVAIMCLLTYPFLVVLLRFFGKRTLTNENIFDFIITVTYGATLASIITNDKVTFADGVVLLVMLTLLQYIVTKLSVNSKRFSDYIKATPAFLYYDGRFNEELMLKERLRKEDLRSKVRQQGLNSFENVEAIVLEGDGSLSIIKKADVETKDALEGVAEKWGGN</sequence>
<evidence type="ECO:0000256" key="6">
    <source>
        <dbReference type="ARBA" id="ARBA00023136"/>
    </source>
</evidence>
<protein>
    <recommendedName>
        <fullName evidence="8">YetF C-terminal domain-containing protein</fullName>
    </recommendedName>
</protein>
<feature type="transmembrane region" description="Helical" evidence="7">
    <location>
        <begin position="40"/>
        <end position="58"/>
    </location>
</feature>
<keyword evidence="4 7" id="KW-0812">Transmembrane</keyword>
<dbReference type="InterPro" id="IPR023090">
    <property type="entry name" value="UPF0702_alpha/beta_dom_sf"/>
</dbReference>
<dbReference type="PANTHER" id="PTHR34582">
    <property type="entry name" value="UPF0702 TRANSMEMBRANE PROTEIN YCAP"/>
    <property type="match status" value="1"/>
</dbReference>
<evidence type="ECO:0000259" key="8">
    <source>
        <dbReference type="Pfam" id="PF04239"/>
    </source>
</evidence>
<feature type="domain" description="YetF C-terminal" evidence="8">
    <location>
        <begin position="88"/>
        <end position="157"/>
    </location>
</feature>
<comment type="caution">
    <text evidence="9">The sequence shown here is derived from an EMBL/GenBank/DDBJ whole genome shotgun (WGS) entry which is preliminary data.</text>
</comment>
<feature type="transmembrane region" description="Helical" evidence="7">
    <location>
        <begin position="64"/>
        <end position="82"/>
    </location>
</feature>
<evidence type="ECO:0000256" key="4">
    <source>
        <dbReference type="ARBA" id="ARBA00022692"/>
    </source>
</evidence>
<comment type="similarity">
    <text evidence="2">Belongs to the UPF0702 family.</text>
</comment>
<organism evidence="9 10">
    <name type="scientific">Planococcus salinarum</name>
    <dbReference type="NCBI Taxonomy" id="622695"/>
    <lineage>
        <taxon>Bacteria</taxon>
        <taxon>Bacillati</taxon>
        <taxon>Bacillota</taxon>
        <taxon>Bacilli</taxon>
        <taxon>Bacillales</taxon>
        <taxon>Caryophanaceae</taxon>
        <taxon>Planococcus</taxon>
    </lineage>
</organism>
<evidence type="ECO:0000256" key="1">
    <source>
        <dbReference type="ARBA" id="ARBA00004651"/>
    </source>
</evidence>
<evidence type="ECO:0000256" key="2">
    <source>
        <dbReference type="ARBA" id="ARBA00006448"/>
    </source>
</evidence>
<dbReference type="Gene3D" id="3.30.240.20">
    <property type="entry name" value="bsu07140 like domains"/>
    <property type="match status" value="1"/>
</dbReference>
<evidence type="ECO:0000313" key="10">
    <source>
        <dbReference type="Proteomes" id="UP000242153"/>
    </source>
</evidence>
<name>A0ABX3D0Q7_9BACL</name>
<keyword evidence="6 7" id="KW-0472">Membrane</keyword>
<evidence type="ECO:0000256" key="5">
    <source>
        <dbReference type="ARBA" id="ARBA00022989"/>
    </source>
</evidence>
<dbReference type="EMBL" id="MBQG01000102">
    <property type="protein sequence ID" value="OHX51159.1"/>
    <property type="molecule type" value="Genomic_DNA"/>
</dbReference>
<keyword evidence="3" id="KW-1003">Cell membrane</keyword>
<dbReference type="PANTHER" id="PTHR34582:SF6">
    <property type="entry name" value="UPF0702 TRANSMEMBRANE PROTEIN YCAP"/>
    <property type="match status" value="1"/>
</dbReference>
<evidence type="ECO:0000313" key="9">
    <source>
        <dbReference type="EMBL" id="OHX51159.1"/>
    </source>
</evidence>
<dbReference type="InterPro" id="IPR007353">
    <property type="entry name" value="DUF421"/>
</dbReference>
<proteinExistence type="inferred from homology"/>
<evidence type="ECO:0000256" key="7">
    <source>
        <dbReference type="SAM" id="Phobius"/>
    </source>
</evidence>